<feature type="compositionally biased region" description="Low complexity" evidence="4">
    <location>
        <begin position="95"/>
        <end position="109"/>
    </location>
</feature>
<comment type="caution">
    <text evidence="5">The sequence shown here is derived from an EMBL/GenBank/DDBJ whole genome shotgun (WGS) entry which is preliminary data.</text>
</comment>
<evidence type="ECO:0000313" key="6">
    <source>
        <dbReference type="Proteomes" id="UP001345013"/>
    </source>
</evidence>
<dbReference type="EMBL" id="JAVRRG010000109">
    <property type="protein sequence ID" value="KAK5084934.1"/>
    <property type="molecule type" value="Genomic_DNA"/>
</dbReference>
<keyword evidence="6" id="KW-1185">Reference proteome</keyword>
<protein>
    <submittedName>
        <fullName evidence="5">Cell surface mannoprotein mp65</fullName>
        <ecNumber evidence="5">3.2.1.58</ecNumber>
    </submittedName>
</protein>
<feature type="compositionally biased region" description="Polar residues" evidence="4">
    <location>
        <begin position="54"/>
        <end position="94"/>
    </location>
</feature>
<evidence type="ECO:0000256" key="3">
    <source>
        <dbReference type="ARBA" id="ARBA00022801"/>
    </source>
</evidence>
<keyword evidence="3 5" id="KW-0378">Hydrolase</keyword>
<dbReference type="PANTHER" id="PTHR16631:SF14">
    <property type="entry name" value="FAMILY 17 GLUCOSIDASE SCW10-RELATED"/>
    <property type="match status" value="1"/>
</dbReference>
<evidence type="ECO:0000313" key="5">
    <source>
        <dbReference type="EMBL" id="KAK5084934.1"/>
    </source>
</evidence>
<name>A0ABR0K3B8_9EURO</name>
<feature type="compositionally biased region" description="Polar residues" evidence="4">
    <location>
        <begin position="116"/>
        <end position="146"/>
    </location>
</feature>
<dbReference type="PANTHER" id="PTHR16631">
    <property type="entry name" value="GLUCAN 1,3-BETA-GLUCOSIDASE"/>
    <property type="match status" value="1"/>
</dbReference>
<dbReference type="Proteomes" id="UP001345013">
    <property type="component" value="Unassembled WGS sequence"/>
</dbReference>
<dbReference type="InterPro" id="IPR050732">
    <property type="entry name" value="Beta-glucan_modifiers"/>
</dbReference>
<comment type="subcellular location">
    <subcellularLocation>
        <location evidence="1">Cell envelope</location>
    </subcellularLocation>
</comment>
<reference evidence="5 6" key="1">
    <citation type="submission" date="2023-08" db="EMBL/GenBank/DDBJ databases">
        <title>Black Yeasts Isolated from many extreme environments.</title>
        <authorList>
            <person name="Coleine C."/>
            <person name="Stajich J.E."/>
            <person name="Selbmann L."/>
        </authorList>
    </citation>
    <scope>NUCLEOTIDE SEQUENCE [LARGE SCALE GENOMIC DNA]</scope>
    <source>
        <strain evidence="5 6">CCFEE 5885</strain>
    </source>
</reference>
<dbReference type="Gene3D" id="3.20.20.80">
    <property type="entry name" value="Glycosidases"/>
    <property type="match status" value="2"/>
</dbReference>
<dbReference type="InterPro" id="IPR017853">
    <property type="entry name" value="GH"/>
</dbReference>
<evidence type="ECO:0000256" key="1">
    <source>
        <dbReference type="ARBA" id="ARBA00004196"/>
    </source>
</evidence>
<feature type="region of interest" description="Disordered" evidence="4">
    <location>
        <begin position="53"/>
        <end position="146"/>
    </location>
</feature>
<dbReference type="EC" id="3.2.1.58" evidence="5"/>
<accession>A0ABR0K3B8</accession>
<dbReference type="SUPFAM" id="SSF51445">
    <property type="entry name" value="(Trans)glycosidases"/>
    <property type="match status" value="1"/>
</dbReference>
<evidence type="ECO:0000256" key="4">
    <source>
        <dbReference type="SAM" id="MobiDB-lite"/>
    </source>
</evidence>
<keyword evidence="5" id="KW-0326">Glycosidase</keyword>
<proteinExistence type="inferred from homology"/>
<sequence length="403" mass="42259">MKITAYLAVAAVAQAATVPRHQRLHADRRDVAPVVETVTETLYQTVVWVDSNGKPVSTETKDLSTSPSATTPISVAASPTNYKKQPVNDSGTIKSSQSSSEMPSPLSTSVPPTEASRMSTQDAPQSTNDAASSQNTGKGQTAGNSASSDGMGICYDMIDSQPQCKDPATISSEFSFLKSQGYTMVRIYDIGCPVNDFTAAAAQHGLTSMVGINSIANLQGDLNKLIGMMGGNWASVDTVYIGNEQVNTGQASADQVAAAVSTAKGILSGAGFGANVITVDTFNVMMNDPTICSTSDYCGTNIHAFFDPNTNAPNAGAFVLNAYNKVAATNGGKRIVITETGWPYHGNANGQAVPSPENQNSALDSIRGSGVPTGSLYFFQAYNTGYKQPGYLGVEQYFGIYDH</sequence>
<comment type="similarity">
    <text evidence="2">Belongs to the glycosyl hydrolase 17 family.</text>
</comment>
<dbReference type="GO" id="GO:0004338">
    <property type="term" value="F:glucan exo-1,3-beta-glucosidase activity"/>
    <property type="evidence" value="ECO:0007669"/>
    <property type="project" value="UniProtKB-EC"/>
</dbReference>
<gene>
    <name evidence="5" type="primary">MP65</name>
    <name evidence="5" type="ORF">LTR24_007346</name>
</gene>
<organism evidence="5 6">
    <name type="scientific">Lithohypha guttulata</name>
    <dbReference type="NCBI Taxonomy" id="1690604"/>
    <lineage>
        <taxon>Eukaryota</taxon>
        <taxon>Fungi</taxon>
        <taxon>Dikarya</taxon>
        <taxon>Ascomycota</taxon>
        <taxon>Pezizomycotina</taxon>
        <taxon>Eurotiomycetes</taxon>
        <taxon>Chaetothyriomycetidae</taxon>
        <taxon>Chaetothyriales</taxon>
        <taxon>Trichomeriaceae</taxon>
        <taxon>Lithohypha</taxon>
    </lineage>
</organism>
<evidence type="ECO:0000256" key="2">
    <source>
        <dbReference type="ARBA" id="ARBA00008773"/>
    </source>
</evidence>